<evidence type="ECO:0000313" key="2">
    <source>
        <dbReference type="Proteomes" id="UP000199181"/>
    </source>
</evidence>
<keyword evidence="2" id="KW-1185">Reference proteome</keyword>
<organism evidence="1 2">
    <name type="scientific">Stigmatella erecta</name>
    <dbReference type="NCBI Taxonomy" id="83460"/>
    <lineage>
        <taxon>Bacteria</taxon>
        <taxon>Pseudomonadati</taxon>
        <taxon>Myxococcota</taxon>
        <taxon>Myxococcia</taxon>
        <taxon>Myxococcales</taxon>
        <taxon>Cystobacterineae</taxon>
        <taxon>Archangiaceae</taxon>
        <taxon>Stigmatella</taxon>
    </lineage>
</organism>
<reference evidence="2" key="1">
    <citation type="submission" date="2016-10" db="EMBL/GenBank/DDBJ databases">
        <authorList>
            <person name="Varghese N."/>
            <person name="Submissions S."/>
        </authorList>
    </citation>
    <scope>NUCLEOTIDE SEQUENCE [LARGE SCALE GENOMIC DNA]</scope>
    <source>
        <strain evidence="2">DSM 16858</strain>
    </source>
</reference>
<dbReference type="AlphaFoldDB" id="A0A1I0LER1"/>
<protein>
    <submittedName>
        <fullName evidence="1">Uncharacterized protein</fullName>
    </submittedName>
</protein>
<dbReference type="Proteomes" id="UP000199181">
    <property type="component" value="Unassembled WGS sequence"/>
</dbReference>
<sequence>MEAAGIEPATTHEESQANAAFVIKAVFVEAEPA</sequence>
<gene>
    <name evidence="1" type="ORF">SAMN05443639_12770</name>
</gene>
<proteinExistence type="predicted"/>
<name>A0A1I0LER1_9BACT</name>
<dbReference type="EMBL" id="FOIJ01000027">
    <property type="protein sequence ID" value="SEU38634.1"/>
    <property type="molecule type" value="Genomic_DNA"/>
</dbReference>
<feature type="non-terminal residue" evidence="1">
    <location>
        <position position="33"/>
    </location>
</feature>
<accession>A0A1I0LER1</accession>
<evidence type="ECO:0000313" key="1">
    <source>
        <dbReference type="EMBL" id="SEU38634.1"/>
    </source>
</evidence>